<organism evidence="3 4">
    <name type="scientific">Kandleria vitulina</name>
    <dbReference type="NCBI Taxonomy" id="1630"/>
    <lineage>
        <taxon>Bacteria</taxon>
        <taxon>Bacillati</taxon>
        <taxon>Bacillota</taxon>
        <taxon>Erysipelotrichia</taxon>
        <taxon>Erysipelotrichales</taxon>
        <taxon>Coprobacillaceae</taxon>
        <taxon>Kandleria</taxon>
    </lineage>
</organism>
<evidence type="ECO:0000259" key="1">
    <source>
        <dbReference type="Pfam" id="PF00534"/>
    </source>
</evidence>
<dbReference type="GO" id="GO:0016757">
    <property type="term" value="F:glycosyltransferase activity"/>
    <property type="evidence" value="ECO:0007669"/>
    <property type="project" value="InterPro"/>
</dbReference>
<feature type="domain" description="Glycosyltransferase subfamily 4-like N-terminal" evidence="2">
    <location>
        <begin position="14"/>
        <end position="151"/>
    </location>
</feature>
<keyword evidence="3" id="KW-0808">Transferase</keyword>
<protein>
    <submittedName>
        <fullName evidence="3">Glycosyltransferase involved in cell wall bisynthesis</fullName>
    </submittedName>
</protein>
<evidence type="ECO:0000313" key="4">
    <source>
        <dbReference type="Proteomes" id="UP000182429"/>
    </source>
</evidence>
<dbReference type="Proteomes" id="UP000182429">
    <property type="component" value="Unassembled WGS sequence"/>
</dbReference>
<sequence length="358" mass="40357">MKKIILCVETNSAGGAERVIANLANFFSKQGHNVIVVNGDSDSNFYQISHTVKVIKLGFDRLEKGRLSKAVLHYKELKKIFIREKPDAIVAFLFNMEAPAILAGIVTKTDVYTSVRNSANVYPKSVRIFRRLFYPFISGVIFQSENVKNCIDFKRVKNKCVIMNPLANDFECDVSIISKSARKKWIITAGRLTPQKNHKILIQSFADVCNDFPEYELHIFGEGILREELTNYIKQLNMEQKVFLEGELNNAILINRDAYGFVLSSDYEGFPNALVEAMAVGIPVISTDFDSGVASELIDDGVNGYICNVGDYRAMSNKLRNMLELSEEDYTNMVKNEIQIASLLSNDSIGKQWEAFVL</sequence>
<dbReference type="PANTHER" id="PTHR12526:SF630">
    <property type="entry name" value="GLYCOSYLTRANSFERASE"/>
    <property type="match status" value="1"/>
</dbReference>
<dbReference type="Pfam" id="PF13439">
    <property type="entry name" value="Glyco_transf_4"/>
    <property type="match status" value="1"/>
</dbReference>
<dbReference type="Pfam" id="PF00534">
    <property type="entry name" value="Glycos_transf_1"/>
    <property type="match status" value="1"/>
</dbReference>
<evidence type="ECO:0000259" key="2">
    <source>
        <dbReference type="Pfam" id="PF13439"/>
    </source>
</evidence>
<dbReference type="AlphaFoldDB" id="A0A1H2VPW8"/>
<name>A0A1H2VPW8_9FIRM</name>
<proteinExistence type="predicted"/>
<evidence type="ECO:0000313" key="3">
    <source>
        <dbReference type="EMBL" id="SDW69899.1"/>
    </source>
</evidence>
<dbReference type="OrthoDB" id="9787617at2"/>
<feature type="domain" description="Glycosyl transferase family 1" evidence="1">
    <location>
        <begin position="180"/>
        <end position="336"/>
    </location>
</feature>
<dbReference type="InterPro" id="IPR028098">
    <property type="entry name" value="Glyco_trans_4-like_N"/>
</dbReference>
<dbReference type="RefSeq" id="WP_074687144.1">
    <property type="nucleotide sequence ID" value="NZ_FNNF01000036.1"/>
</dbReference>
<dbReference type="Gene3D" id="3.40.50.2000">
    <property type="entry name" value="Glycogen Phosphorylase B"/>
    <property type="match status" value="2"/>
</dbReference>
<dbReference type="PANTHER" id="PTHR12526">
    <property type="entry name" value="GLYCOSYLTRANSFERASE"/>
    <property type="match status" value="1"/>
</dbReference>
<dbReference type="EMBL" id="FNNF01000036">
    <property type="protein sequence ID" value="SDW69899.1"/>
    <property type="molecule type" value="Genomic_DNA"/>
</dbReference>
<reference evidence="3 4" key="1">
    <citation type="submission" date="2016-10" db="EMBL/GenBank/DDBJ databases">
        <authorList>
            <person name="de Groot N.N."/>
        </authorList>
    </citation>
    <scope>NUCLEOTIDE SEQUENCE [LARGE SCALE GENOMIC DNA]</scope>
    <source>
        <strain evidence="3 4">S3b</strain>
    </source>
</reference>
<gene>
    <name evidence="3" type="ORF">SAMN04487759_13612</name>
</gene>
<dbReference type="InterPro" id="IPR001296">
    <property type="entry name" value="Glyco_trans_1"/>
</dbReference>
<accession>A0A1H2VPW8</accession>
<dbReference type="SUPFAM" id="SSF53756">
    <property type="entry name" value="UDP-Glycosyltransferase/glycogen phosphorylase"/>
    <property type="match status" value="1"/>
</dbReference>